<name>A0A401J1X3_SPHXE</name>
<reference evidence="1 2" key="1">
    <citation type="submission" date="2014-12" db="EMBL/GenBank/DDBJ databases">
        <title>Whole genome sequencing of Sphingobium xenophagum OW59.</title>
        <authorList>
            <person name="Ohta Y."/>
            <person name="Nishi S."/>
            <person name="Hatada Y."/>
        </authorList>
    </citation>
    <scope>NUCLEOTIDE SEQUENCE [LARGE SCALE GENOMIC DNA]</scope>
    <source>
        <strain evidence="1 2">OW59</strain>
    </source>
</reference>
<organism evidence="1 2">
    <name type="scientific">Sphingobium xenophagum</name>
    <dbReference type="NCBI Taxonomy" id="121428"/>
    <lineage>
        <taxon>Bacteria</taxon>
        <taxon>Pseudomonadati</taxon>
        <taxon>Pseudomonadota</taxon>
        <taxon>Alphaproteobacteria</taxon>
        <taxon>Sphingomonadales</taxon>
        <taxon>Sphingomonadaceae</taxon>
        <taxon>Sphingobium</taxon>
    </lineage>
</organism>
<protein>
    <submittedName>
        <fullName evidence="1">Uncharacterized protein</fullName>
    </submittedName>
</protein>
<keyword evidence="2" id="KW-1185">Reference proteome</keyword>
<dbReference type="AlphaFoldDB" id="A0A401J1X3"/>
<comment type="caution">
    <text evidence="1">The sequence shown here is derived from an EMBL/GenBank/DDBJ whole genome shotgun (WGS) entry which is preliminary data.</text>
</comment>
<dbReference type="EMBL" id="BBQY01000004">
    <property type="protein sequence ID" value="GBH30631.1"/>
    <property type="molecule type" value="Genomic_DNA"/>
</dbReference>
<sequence length="40" mass="4586">MNRDIRKDPVKFRVAIPAADPPDNITHVHTPVPLVRRDMP</sequence>
<dbReference type="RefSeq" id="WP_262503575.1">
    <property type="nucleotide sequence ID" value="NZ_BBQY01000004.1"/>
</dbReference>
<dbReference type="Proteomes" id="UP000290975">
    <property type="component" value="Unassembled WGS sequence"/>
</dbReference>
<accession>A0A401J1X3</accession>
<evidence type="ECO:0000313" key="2">
    <source>
        <dbReference type="Proteomes" id="UP000290975"/>
    </source>
</evidence>
<evidence type="ECO:0000313" key="1">
    <source>
        <dbReference type="EMBL" id="GBH30631.1"/>
    </source>
</evidence>
<gene>
    <name evidence="1" type="ORF">MBESOW_P1886</name>
</gene>
<proteinExistence type="predicted"/>